<protein>
    <submittedName>
        <fullName evidence="2">Putative addiction module antidote protein</fullName>
    </submittedName>
</protein>
<dbReference type="Gene3D" id="1.10.260.40">
    <property type="entry name" value="lambda repressor-like DNA-binding domains"/>
    <property type="match status" value="1"/>
</dbReference>
<dbReference type="Proteomes" id="UP000253204">
    <property type="component" value="Unassembled WGS sequence"/>
</dbReference>
<dbReference type="InterPro" id="IPR001387">
    <property type="entry name" value="Cro/C1-type_HTH"/>
</dbReference>
<dbReference type="InterPro" id="IPR010982">
    <property type="entry name" value="Lambda_DNA-bd_dom_sf"/>
</dbReference>
<organism evidence="2 3">
    <name type="scientific">Vreelandella rituensis</name>
    <dbReference type="NCBI Taxonomy" id="2282306"/>
    <lineage>
        <taxon>Bacteria</taxon>
        <taxon>Pseudomonadati</taxon>
        <taxon>Pseudomonadota</taxon>
        <taxon>Gammaproteobacteria</taxon>
        <taxon>Oceanospirillales</taxon>
        <taxon>Halomonadaceae</taxon>
        <taxon>Vreelandella</taxon>
    </lineage>
</organism>
<accession>A0A368U5G7</accession>
<dbReference type="CDD" id="cd00093">
    <property type="entry name" value="HTH_XRE"/>
    <property type="match status" value="1"/>
</dbReference>
<dbReference type="OrthoDB" id="9798416at2"/>
<comment type="caution">
    <text evidence="2">The sequence shown here is derived from an EMBL/GenBank/DDBJ whole genome shotgun (WGS) entry which is preliminary data.</text>
</comment>
<gene>
    <name evidence="2" type="ORF">DU506_08320</name>
</gene>
<reference evidence="2 3" key="1">
    <citation type="submission" date="2018-07" db="EMBL/GenBank/DDBJ databases">
        <title>Halomonas rutogse sp. nov., isolated from Lake TangqianCo on Tibetan Plateau.</title>
        <authorList>
            <person name="Lu H."/>
            <person name="Xing P."/>
            <person name="Wu Q."/>
        </authorList>
    </citation>
    <scope>NUCLEOTIDE SEQUENCE [LARGE SCALE GENOMIC DNA]</scope>
    <source>
        <strain evidence="2 3">TQ8S</strain>
    </source>
</reference>
<sequence>MTEQAVTFSHYDAADYLQTEDDIAAYLDAVMEENDPALLAAALGDIARARNMSQLAKEVGMSREGLYKALSGEGNPAFSTISKVANALGLRLSVEPLSRPDQQAQS</sequence>
<dbReference type="Pfam" id="PF21716">
    <property type="entry name" value="dnstrm_HI1420"/>
    <property type="match status" value="1"/>
</dbReference>
<dbReference type="RefSeq" id="WP_114486479.1">
    <property type="nucleotide sequence ID" value="NZ_CBCSHM010000057.1"/>
</dbReference>
<name>A0A368U5G7_9GAMM</name>
<dbReference type="GO" id="GO:0003677">
    <property type="term" value="F:DNA binding"/>
    <property type="evidence" value="ECO:0007669"/>
    <property type="project" value="InterPro"/>
</dbReference>
<dbReference type="NCBIfam" id="TIGR02684">
    <property type="entry name" value="dnstrm_HI1420"/>
    <property type="match status" value="1"/>
</dbReference>
<dbReference type="AlphaFoldDB" id="A0A368U5G7"/>
<dbReference type="PROSITE" id="PS50943">
    <property type="entry name" value="HTH_CROC1"/>
    <property type="match status" value="1"/>
</dbReference>
<dbReference type="EMBL" id="QPIJ01000015">
    <property type="protein sequence ID" value="RCV92265.1"/>
    <property type="molecule type" value="Genomic_DNA"/>
</dbReference>
<dbReference type="PANTHER" id="PTHR40275">
    <property type="entry name" value="SSL7038 PROTEIN"/>
    <property type="match status" value="1"/>
</dbReference>
<evidence type="ECO:0000313" key="2">
    <source>
        <dbReference type="EMBL" id="RCV92265.1"/>
    </source>
</evidence>
<feature type="domain" description="HTH cro/C1-type" evidence="1">
    <location>
        <begin position="52"/>
        <end position="97"/>
    </location>
</feature>
<evidence type="ECO:0000313" key="3">
    <source>
        <dbReference type="Proteomes" id="UP000253204"/>
    </source>
</evidence>
<proteinExistence type="predicted"/>
<dbReference type="PANTHER" id="PTHR40275:SF1">
    <property type="entry name" value="SSL7038 PROTEIN"/>
    <property type="match status" value="1"/>
</dbReference>
<dbReference type="InterPro" id="IPR014057">
    <property type="entry name" value="HI1420"/>
</dbReference>
<keyword evidence="3" id="KW-1185">Reference proteome</keyword>
<dbReference type="SUPFAM" id="SSF47413">
    <property type="entry name" value="lambda repressor-like DNA-binding domains"/>
    <property type="match status" value="1"/>
</dbReference>
<evidence type="ECO:0000259" key="1">
    <source>
        <dbReference type="PROSITE" id="PS50943"/>
    </source>
</evidence>
<dbReference type="SMART" id="SM00530">
    <property type="entry name" value="HTH_XRE"/>
    <property type="match status" value="1"/>
</dbReference>